<dbReference type="STRING" id="28087.Lsai_2120"/>
<protein>
    <recommendedName>
        <fullName evidence="3">Permuted papain-like amidase enzyme, YaeF/YiiX, C92 family</fullName>
    </recommendedName>
</protein>
<sequence>MNGFSQETFPNVNTNNYEHIRDTIKTGDLLFASGNSLMSSMIKGATNSVWSHVAFIVRLEAIDRIMIMESVETVGVRTVALSNYVRNYNGSGQGYPGKIMIARYQDFPINSFANLSKQAVDLLGYPYNTEEILRIAARIGMNAFGFDKTSPEVISSHAFICSEYVYTCYKSVGITIDYNQEGFIAPADFARSPKINPICFIATE</sequence>
<dbReference type="AlphaFoldDB" id="A0A0W0YHE7"/>
<reference evidence="1 2" key="1">
    <citation type="submission" date="2015-11" db="EMBL/GenBank/DDBJ databases">
        <title>Genomic analysis of 38 Legionella species identifies large and diverse effector repertoires.</title>
        <authorList>
            <person name="Burstein D."/>
            <person name="Amaro F."/>
            <person name="Zusman T."/>
            <person name="Lifshitz Z."/>
            <person name="Cohen O."/>
            <person name="Gilbert J.A."/>
            <person name="Pupko T."/>
            <person name="Shuman H.A."/>
            <person name="Segal G."/>
        </authorList>
    </citation>
    <scope>NUCLEOTIDE SEQUENCE [LARGE SCALE GENOMIC DNA]</scope>
    <source>
        <strain evidence="1 2">Mt.St.Helens-4</strain>
    </source>
</reference>
<dbReference type="InterPro" id="IPR024453">
    <property type="entry name" value="Peptidase_C92"/>
</dbReference>
<dbReference type="Pfam" id="PF05708">
    <property type="entry name" value="Peptidase_C92"/>
    <property type="match status" value="1"/>
</dbReference>
<name>A0A0W0YHE7_9GAMM</name>
<dbReference type="PATRIC" id="fig|28087.4.peg.2288"/>
<dbReference type="eggNOG" id="ENOG5032VMF">
    <property type="taxonomic scope" value="Bacteria"/>
</dbReference>
<organism evidence="1 2">
    <name type="scientific">Legionella sainthelensi</name>
    <dbReference type="NCBI Taxonomy" id="28087"/>
    <lineage>
        <taxon>Bacteria</taxon>
        <taxon>Pseudomonadati</taxon>
        <taxon>Pseudomonadota</taxon>
        <taxon>Gammaproteobacteria</taxon>
        <taxon>Legionellales</taxon>
        <taxon>Legionellaceae</taxon>
        <taxon>Legionella</taxon>
    </lineage>
</organism>
<accession>A0A0W0YHE7</accession>
<dbReference type="SUPFAM" id="SSF54001">
    <property type="entry name" value="Cysteine proteinases"/>
    <property type="match status" value="1"/>
</dbReference>
<evidence type="ECO:0000313" key="1">
    <source>
        <dbReference type="EMBL" id="KTD55990.1"/>
    </source>
</evidence>
<dbReference type="RefSeq" id="WP_027271063.1">
    <property type="nucleotide sequence ID" value="NZ_CAAAJE010000012.1"/>
</dbReference>
<dbReference type="Proteomes" id="UP000054621">
    <property type="component" value="Unassembled WGS sequence"/>
</dbReference>
<evidence type="ECO:0000313" key="2">
    <source>
        <dbReference type="Proteomes" id="UP000054621"/>
    </source>
</evidence>
<evidence type="ECO:0008006" key="3">
    <source>
        <dbReference type="Google" id="ProtNLM"/>
    </source>
</evidence>
<dbReference type="InterPro" id="IPR038765">
    <property type="entry name" value="Papain-like_cys_pep_sf"/>
</dbReference>
<dbReference type="Gene3D" id="3.90.1720.10">
    <property type="entry name" value="endopeptidase domain like (from Nostoc punctiforme)"/>
    <property type="match status" value="1"/>
</dbReference>
<dbReference type="EMBL" id="LNYV01000034">
    <property type="protein sequence ID" value="KTD55990.1"/>
    <property type="molecule type" value="Genomic_DNA"/>
</dbReference>
<gene>
    <name evidence="1" type="ORF">Lsai_2120</name>
</gene>
<proteinExistence type="predicted"/>
<comment type="caution">
    <text evidence="1">The sequence shown here is derived from an EMBL/GenBank/DDBJ whole genome shotgun (WGS) entry which is preliminary data.</text>
</comment>
<dbReference type="OrthoDB" id="2843884at2"/>